<dbReference type="InterPro" id="IPR000653">
    <property type="entry name" value="DegT/StrS_aminotransferase"/>
</dbReference>
<dbReference type="AlphaFoldDB" id="A0A0G1ILU8"/>
<dbReference type="Pfam" id="PF01041">
    <property type="entry name" value="DegT_DnrJ_EryC1"/>
    <property type="match status" value="1"/>
</dbReference>
<dbReference type="CDD" id="cd00616">
    <property type="entry name" value="AHBA_syn"/>
    <property type="match status" value="1"/>
</dbReference>
<dbReference type="InterPro" id="IPR015422">
    <property type="entry name" value="PyrdxlP-dep_Trfase_small"/>
</dbReference>
<dbReference type="Proteomes" id="UP000034087">
    <property type="component" value="Unassembled WGS sequence"/>
</dbReference>
<keyword evidence="4" id="KW-0808">Transferase</keyword>
<dbReference type="GO" id="GO:0000271">
    <property type="term" value="P:polysaccharide biosynthetic process"/>
    <property type="evidence" value="ECO:0007669"/>
    <property type="project" value="TreeGrafter"/>
</dbReference>
<evidence type="ECO:0000313" key="4">
    <source>
        <dbReference type="EMBL" id="KKT60396.1"/>
    </source>
</evidence>
<dbReference type="PANTHER" id="PTHR30244">
    <property type="entry name" value="TRANSAMINASE"/>
    <property type="match status" value="1"/>
</dbReference>
<reference evidence="4 5" key="1">
    <citation type="journal article" date="2015" name="Nature">
        <title>rRNA introns, odd ribosomes, and small enigmatic genomes across a large radiation of phyla.</title>
        <authorList>
            <person name="Brown C.T."/>
            <person name="Hug L.A."/>
            <person name="Thomas B.C."/>
            <person name="Sharon I."/>
            <person name="Castelle C.J."/>
            <person name="Singh A."/>
            <person name="Wilkins M.J."/>
            <person name="Williams K.H."/>
            <person name="Banfield J.F."/>
        </authorList>
    </citation>
    <scope>NUCLEOTIDE SEQUENCE [LARGE SCALE GENOMIC DNA]</scope>
</reference>
<dbReference type="GO" id="GO:0008483">
    <property type="term" value="F:transaminase activity"/>
    <property type="evidence" value="ECO:0007669"/>
    <property type="project" value="UniProtKB-KW"/>
</dbReference>
<dbReference type="Gene3D" id="3.40.640.10">
    <property type="entry name" value="Type I PLP-dependent aspartate aminotransferase-like (Major domain)"/>
    <property type="match status" value="1"/>
</dbReference>
<feature type="modified residue" description="N6-(pyridoxal phosphate)lysine" evidence="2">
    <location>
        <position position="195"/>
    </location>
</feature>
<sequence length="380" mass="41960">MKTTFSSRRGGIVAKATIPYGHQSIDNADIEAVKSVLKSDWLTQGPKIGEFERALAHYCGAKFAAAFSSGTAALHAAYFVAGMRRGDEFITTPLTFAATSNAGLYLGARPVFADIDEYGNLDPVEAEKKITRKTKLLAVVDYAGHPANLDKFKSLARKRKLVLIEDAAHSLGAKYKGKKIGSIADMTTFSFHPVKSITTGEGGAVATNSKIYYEKLKQFRHHGIGSRGMQMLGFNYRLTDIHAALGISQLKKLDKFISARKKIASRYGEAIRQNKNLLLPEEHVGVSSSWHLYPLRFAGKSANKRAEIVKKLRNAGIGAQIHYIPVYLHPYYQKLGYKKGLCPKAEAFYEAEISLPIFPSLKNTEQNFVIKTLIKILKST</sequence>
<keyword evidence="4" id="KW-0032">Aminotransferase</keyword>
<comment type="similarity">
    <text evidence="3">Belongs to the DegT/DnrJ/EryC1 family.</text>
</comment>
<evidence type="ECO:0000313" key="5">
    <source>
        <dbReference type="Proteomes" id="UP000034087"/>
    </source>
</evidence>
<protein>
    <submittedName>
        <fullName evidence="4">UDP-4-keto-6-deoxy-N-acetylglucosamine 4-aminotransferase</fullName>
    </submittedName>
</protein>
<evidence type="ECO:0000256" key="2">
    <source>
        <dbReference type="PIRSR" id="PIRSR000390-2"/>
    </source>
</evidence>
<dbReference type="InterPro" id="IPR015421">
    <property type="entry name" value="PyrdxlP-dep_Trfase_major"/>
</dbReference>
<dbReference type="PIRSF" id="PIRSF000390">
    <property type="entry name" value="PLP_StrS"/>
    <property type="match status" value="1"/>
</dbReference>
<accession>A0A0G1ILU8</accession>
<dbReference type="SUPFAM" id="SSF53383">
    <property type="entry name" value="PLP-dependent transferases"/>
    <property type="match status" value="1"/>
</dbReference>
<dbReference type="InterPro" id="IPR015424">
    <property type="entry name" value="PyrdxlP-dep_Trfase"/>
</dbReference>
<keyword evidence="2 3" id="KW-0663">Pyridoxal phosphate</keyword>
<dbReference type="PANTHER" id="PTHR30244:SF34">
    <property type="entry name" value="DTDP-4-AMINO-4,6-DIDEOXYGALACTOSE TRANSAMINASE"/>
    <property type="match status" value="1"/>
</dbReference>
<comment type="caution">
    <text evidence="4">The sequence shown here is derived from an EMBL/GenBank/DDBJ whole genome shotgun (WGS) entry which is preliminary data.</text>
</comment>
<evidence type="ECO:0000256" key="3">
    <source>
        <dbReference type="RuleBase" id="RU004508"/>
    </source>
</evidence>
<gene>
    <name evidence="4" type="ORF">UW53_C0001G0046</name>
</gene>
<dbReference type="GO" id="GO:0030170">
    <property type="term" value="F:pyridoxal phosphate binding"/>
    <property type="evidence" value="ECO:0007669"/>
    <property type="project" value="TreeGrafter"/>
</dbReference>
<organism evidence="4 5">
    <name type="scientific">Candidatus Giovannonibacteria bacterium GW2011_GWA1_44_25</name>
    <dbReference type="NCBI Taxonomy" id="1618645"/>
    <lineage>
        <taxon>Bacteria</taxon>
        <taxon>Candidatus Giovannoniibacteriota</taxon>
    </lineage>
</organism>
<proteinExistence type="inferred from homology"/>
<dbReference type="PATRIC" id="fig|1618645.3.peg.47"/>
<evidence type="ECO:0000256" key="1">
    <source>
        <dbReference type="PIRSR" id="PIRSR000390-1"/>
    </source>
</evidence>
<dbReference type="Gene3D" id="3.90.1150.10">
    <property type="entry name" value="Aspartate Aminotransferase, domain 1"/>
    <property type="match status" value="1"/>
</dbReference>
<dbReference type="EMBL" id="LCIR01000001">
    <property type="protein sequence ID" value="KKT60396.1"/>
    <property type="molecule type" value="Genomic_DNA"/>
</dbReference>
<feature type="active site" description="Proton acceptor" evidence="1">
    <location>
        <position position="195"/>
    </location>
</feature>
<dbReference type="NCBIfam" id="TIGR03588">
    <property type="entry name" value="PseC"/>
    <property type="match status" value="1"/>
</dbReference>
<name>A0A0G1ILU8_9BACT</name>
<dbReference type="InterPro" id="IPR020026">
    <property type="entry name" value="PseC"/>
</dbReference>